<feature type="transmembrane region" description="Helical" evidence="9">
    <location>
        <begin position="59"/>
        <end position="78"/>
    </location>
</feature>
<evidence type="ECO:0000256" key="3">
    <source>
        <dbReference type="ARBA" id="ARBA00022448"/>
    </source>
</evidence>
<evidence type="ECO:0000313" key="10">
    <source>
        <dbReference type="EMBL" id="MSS43049.1"/>
    </source>
</evidence>
<evidence type="ECO:0000256" key="7">
    <source>
        <dbReference type="ARBA" id="ARBA00023136"/>
    </source>
</evidence>
<dbReference type="GO" id="GO:0010043">
    <property type="term" value="P:response to zinc ion"/>
    <property type="evidence" value="ECO:0007669"/>
    <property type="project" value="TreeGrafter"/>
</dbReference>
<name>A0A844FGE7_9FIRM</name>
<keyword evidence="4" id="KW-1003">Cell membrane</keyword>
<dbReference type="PANTHER" id="PTHR30477:SF8">
    <property type="entry name" value="METAL TRANSPORT SYSTEM MEMBRANE PROTEIN CT_070-RELATED"/>
    <property type="match status" value="1"/>
</dbReference>
<dbReference type="EMBL" id="VULR01000005">
    <property type="protein sequence ID" value="MSS43049.1"/>
    <property type="molecule type" value="Genomic_DNA"/>
</dbReference>
<keyword evidence="3 8" id="KW-0813">Transport</keyword>
<feature type="transmembrane region" description="Helical" evidence="9">
    <location>
        <begin position="90"/>
        <end position="110"/>
    </location>
</feature>
<reference evidence="10 11" key="1">
    <citation type="submission" date="2019-08" db="EMBL/GenBank/DDBJ databases">
        <title>In-depth cultivation of the pig gut microbiome towards novel bacterial diversity and tailored functional studies.</title>
        <authorList>
            <person name="Wylensek D."/>
            <person name="Hitch T.C.A."/>
            <person name="Clavel T."/>
        </authorList>
    </citation>
    <scope>NUCLEOTIDE SEQUENCE [LARGE SCALE GENOMIC DNA]</scope>
    <source>
        <strain evidence="10 11">Med78-601-WT-4W-RMD-3</strain>
    </source>
</reference>
<keyword evidence="5 8" id="KW-0812">Transmembrane</keyword>
<protein>
    <submittedName>
        <fullName evidence="10">Metal ABC transporter permease</fullName>
    </submittedName>
</protein>
<feature type="transmembrane region" description="Helical" evidence="9">
    <location>
        <begin position="230"/>
        <end position="249"/>
    </location>
</feature>
<proteinExistence type="inferred from homology"/>
<dbReference type="Pfam" id="PF00950">
    <property type="entry name" value="ABC-3"/>
    <property type="match status" value="1"/>
</dbReference>
<feature type="transmembrane region" description="Helical" evidence="9">
    <location>
        <begin position="255"/>
        <end position="275"/>
    </location>
</feature>
<dbReference type="RefSeq" id="WP_154483728.1">
    <property type="nucleotide sequence ID" value="NZ_VULR01000005.1"/>
</dbReference>
<dbReference type="GO" id="GO:0055085">
    <property type="term" value="P:transmembrane transport"/>
    <property type="evidence" value="ECO:0007669"/>
    <property type="project" value="InterPro"/>
</dbReference>
<organism evidence="10 11">
    <name type="scientific">Anaerosalibacter bizertensis</name>
    <dbReference type="NCBI Taxonomy" id="932217"/>
    <lineage>
        <taxon>Bacteria</taxon>
        <taxon>Bacillati</taxon>
        <taxon>Bacillota</taxon>
        <taxon>Tissierellia</taxon>
        <taxon>Tissierellales</taxon>
        <taxon>Sporanaerobacteraceae</taxon>
        <taxon>Anaerosalibacter</taxon>
    </lineage>
</organism>
<dbReference type="InterPro" id="IPR037294">
    <property type="entry name" value="ABC_BtuC-like"/>
</dbReference>
<dbReference type="InterPro" id="IPR001626">
    <property type="entry name" value="ABC_TroCD"/>
</dbReference>
<evidence type="ECO:0000256" key="4">
    <source>
        <dbReference type="ARBA" id="ARBA00022475"/>
    </source>
</evidence>
<dbReference type="Proteomes" id="UP000462760">
    <property type="component" value="Unassembled WGS sequence"/>
</dbReference>
<gene>
    <name evidence="10" type="ORF">FYJ27_04785</name>
</gene>
<evidence type="ECO:0000256" key="2">
    <source>
        <dbReference type="ARBA" id="ARBA00008034"/>
    </source>
</evidence>
<dbReference type="CDD" id="cd06550">
    <property type="entry name" value="TM_ABC_iron-siderophores_like"/>
    <property type="match status" value="1"/>
</dbReference>
<dbReference type="PANTHER" id="PTHR30477">
    <property type="entry name" value="ABC-TRANSPORTER METAL-BINDING PROTEIN"/>
    <property type="match status" value="1"/>
</dbReference>
<dbReference type="AlphaFoldDB" id="A0A844FGE7"/>
<evidence type="ECO:0000256" key="6">
    <source>
        <dbReference type="ARBA" id="ARBA00022989"/>
    </source>
</evidence>
<evidence type="ECO:0000256" key="1">
    <source>
        <dbReference type="ARBA" id="ARBA00004651"/>
    </source>
</evidence>
<evidence type="ECO:0000256" key="5">
    <source>
        <dbReference type="ARBA" id="ARBA00022692"/>
    </source>
</evidence>
<evidence type="ECO:0000256" key="9">
    <source>
        <dbReference type="SAM" id="Phobius"/>
    </source>
</evidence>
<dbReference type="Gene3D" id="1.10.3470.10">
    <property type="entry name" value="ABC transporter involved in vitamin B12 uptake, BtuC"/>
    <property type="match status" value="1"/>
</dbReference>
<feature type="transmembrane region" description="Helical" evidence="9">
    <location>
        <begin position="34"/>
        <end position="53"/>
    </location>
</feature>
<sequence length="373" mass="40792">MNVQIEIQLIAIVVALACSTLGVFLILRKMAMMADAIGHTILFGIVVAFFITHDLNSPLLVIGAALTGTLTVFLVESINKTKLVSEDSSIGLIFPLLFSIGVILISLYAGDVHLDTDSVLLGEIAFAPFNRFVVNGVDIGPSSLYVMGTILIINIIYVSLFYKELKISTFDPGLAMVLGISPGIMHYSLMTLVSLTAVGAFDAVGAILVVAFMVGPPTAAYLLTDDLKDMIFLSGIIGTISVILGYWTARIFDVAIAGMMAVMVGVVFLLIFFFAPDRGLLSIMRRKKRQKYDFAQISFLMHVINHEGAEDEREELGKNTIHEHLGWNKEFVKDIFNNLYSSNLVYIEDDIIKVTEKGRDLAISNAEEIVNGI</sequence>
<dbReference type="GO" id="GO:0043190">
    <property type="term" value="C:ATP-binding cassette (ABC) transporter complex"/>
    <property type="evidence" value="ECO:0007669"/>
    <property type="project" value="InterPro"/>
</dbReference>
<evidence type="ECO:0000256" key="8">
    <source>
        <dbReference type="RuleBase" id="RU003943"/>
    </source>
</evidence>
<comment type="caution">
    <text evidence="10">The sequence shown here is derived from an EMBL/GenBank/DDBJ whole genome shotgun (WGS) entry which is preliminary data.</text>
</comment>
<feature type="transmembrane region" description="Helical" evidence="9">
    <location>
        <begin position="6"/>
        <end position="27"/>
    </location>
</feature>
<evidence type="ECO:0000313" key="11">
    <source>
        <dbReference type="Proteomes" id="UP000462760"/>
    </source>
</evidence>
<keyword evidence="7 9" id="KW-0472">Membrane</keyword>
<comment type="similarity">
    <text evidence="2 8">Belongs to the ABC-3 integral membrane protein family.</text>
</comment>
<feature type="transmembrane region" description="Helical" evidence="9">
    <location>
        <begin position="144"/>
        <end position="162"/>
    </location>
</feature>
<dbReference type="OrthoDB" id="9788905at2"/>
<dbReference type="SUPFAM" id="SSF81345">
    <property type="entry name" value="ABC transporter involved in vitamin B12 uptake, BtuC"/>
    <property type="match status" value="1"/>
</dbReference>
<accession>A0A844FGE7</accession>
<feature type="transmembrane region" description="Helical" evidence="9">
    <location>
        <begin position="203"/>
        <end position="223"/>
    </location>
</feature>
<feature type="transmembrane region" description="Helical" evidence="9">
    <location>
        <begin position="174"/>
        <end position="197"/>
    </location>
</feature>
<keyword evidence="6 9" id="KW-1133">Transmembrane helix</keyword>
<comment type="subcellular location">
    <subcellularLocation>
        <location evidence="1 8">Cell membrane</location>
        <topology evidence="1 8">Multi-pass membrane protein</topology>
    </subcellularLocation>
</comment>